<dbReference type="EMBL" id="FOAJ01000001">
    <property type="protein sequence ID" value="SEK22479.1"/>
    <property type="molecule type" value="Genomic_DNA"/>
</dbReference>
<name>A0A1H7F8S0_9BURK</name>
<evidence type="ECO:0000313" key="2">
    <source>
        <dbReference type="Proteomes" id="UP000199120"/>
    </source>
</evidence>
<gene>
    <name evidence="1" type="ORF">SAMN05192542_101224</name>
</gene>
<dbReference type="AlphaFoldDB" id="A0A1H7F8S0"/>
<dbReference type="STRING" id="416943.SAMN05445871_6042"/>
<dbReference type="RefSeq" id="WP_090729852.1">
    <property type="nucleotide sequence ID" value="NZ_FNSR01000003.1"/>
</dbReference>
<evidence type="ECO:0000313" key="1">
    <source>
        <dbReference type="EMBL" id="SEK22479.1"/>
    </source>
</evidence>
<sequence length="120" mass="12890">MDRAFGDALKPVNVQVRLSYALELLDANRVASVVSQDGTEFTAPGTSLRRGYLTVGAGVTMHPAKNLSVSLSDGGIVNTMQASAQQGSLHVGYQFRGSGPVNRAGLQRSSRFRGRCERHR</sequence>
<accession>A0A1H7F8S0</accession>
<dbReference type="InterPro" id="IPR036709">
    <property type="entry name" value="Autotransporte_beta_dom_sf"/>
</dbReference>
<reference evidence="2" key="1">
    <citation type="submission" date="2016-10" db="EMBL/GenBank/DDBJ databases">
        <authorList>
            <person name="Varghese N."/>
            <person name="Submissions S."/>
        </authorList>
    </citation>
    <scope>NUCLEOTIDE SEQUENCE [LARGE SCALE GENOMIC DNA]</scope>
    <source>
        <strain evidence="2">LMG 26416</strain>
    </source>
</reference>
<dbReference type="Proteomes" id="UP000199120">
    <property type="component" value="Unassembled WGS sequence"/>
</dbReference>
<keyword evidence="2" id="KW-1185">Reference proteome</keyword>
<dbReference type="Gene3D" id="2.40.128.130">
    <property type="entry name" value="Autotransporter beta-domain"/>
    <property type="match status" value="1"/>
</dbReference>
<dbReference type="SUPFAM" id="SSF103515">
    <property type="entry name" value="Autotransporter"/>
    <property type="match status" value="1"/>
</dbReference>
<organism evidence="1 2">
    <name type="scientific">Paraburkholderia caballeronis</name>
    <dbReference type="NCBI Taxonomy" id="416943"/>
    <lineage>
        <taxon>Bacteria</taxon>
        <taxon>Pseudomonadati</taxon>
        <taxon>Pseudomonadota</taxon>
        <taxon>Betaproteobacteria</taxon>
        <taxon>Burkholderiales</taxon>
        <taxon>Burkholderiaceae</taxon>
        <taxon>Paraburkholderia</taxon>
    </lineage>
</organism>
<protein>
    <submittedName>
        <fullName evidence="1">Uncharacterized protein</fullName>
    </submittedName>
</protein>
<proteinExistence type="predicted"/>